<dbReference type="PANTHER" id="PTHR15460">
    <property type="entry name" value="PEROXISOMAL MEMBRANE PROTEIN 4"/>
    <property type="match status" value="1"/>
</dbReference>
<name>A0A814JNT1_ADIRI</name>
<sequence length="245" mass="28856">MQSTEKKHMLTGDIYNFSCYSQCCCVVWSFDSSINSIRRTSSKTNYNKYLIITTISIVSCRSSPTIKGLRQGIVYGAKVRFAHSLVQAILFRREPWPQRIRFIIRMSYLHGKNLGLFVFCYKTLRTIFASVFGISKPWRAFVCAFIVGYVTFNEHNSVNEQIIYYLLARITVGLARYAQKRAWLPRIQQPVFPWFAAFVWGVVLWLFECHRETLQPSLTRSMVYLYDNSERWSSWRNFLVRDSRP</sequence>
<dbReference type="PANTHER" id="PTHR15460:SF3">
    <property type="entry name" value="PEROXISOMAL MEMBRANE PROTEIN 4"/>
    <property type="match status" value="1"/>
</dbReference>
<proteinExistence type="predicted"/>
<evidence type="ECO:0000313" key="2">
    <source>
        <dbReference type="Proteomes" id="UP000663852"/>
    </source>
</evidence>
<dbReference type="EMBL" id="CAJNOJ010000074">
    <property type="protein sequence ID" value="CAF1040557.1"/>
    <property type="molecule type" value="Genomic_DNA"/>
</dbReference>
<organism evidence="1 2">
    <name type="scientific">Adineta ricciae</name>
    <name type="common">Rotifer</name>
    <dbReference type="NCBI Taxonomy" id="249248"/>
    <lineage>
        <taxon>Eukaryota</taxon>
        <taxon>Metazoa</taxon>
        <taxon>Spiralia</taxon>
        <taxon>Gnathifera</taxon>
        <taxon>Rotifera</taxon>
        <taxon>Eurotatoria</taxon>
        <taxon>Bdelloidea</taxon>
        <taxon>Adinetida</taxon>
        <taxon>Adinetidae</taxon>
        <taxon>Adineta</taxon>
    </lineage>
</organism>
<dbReference type="OrthoDB" id="39659at2759"/>
<protein>
    <recommendedName>
        <fullName evidence="3">Peroxisomal membrane protein 4</fullName>
    </recommendedName>
</protein>
<accession>A0A814JNT1</accession>
<evidence type="ECO:0008006" key="3">
    <source>
        <dbReference type="Google" id="ProtNLM"/>
    </source>
</evidence>
<dbReference type="InterPro" id="IPR019531">
    <property type="entry name" value="Pmp4"/>
</dbReference>
<dbReference type="GO" id="GO:0005778">
    <property type="term" value="C:peroxisomal membrane"/>
    <property type="evidence" value="ECO:0007669"/>
    <property type="project" value="TreeGrafter"/>
</dbReference>
<evidence type="ECO:0000313" key="1">
    <source>
        <dbReference type="EMBL" id="CAF1040557.1"/>
    </source>
</evidence>
<gene>
    <name evidence="1" type="ORF">EDS130_LOCUS16905</name>
</gene>
<reference evidence="1" key="1">
    <citation type="submission" date="2021-02" db="EMBL/GenBank/DDBJ databases">
        <authorList>
            <person name="Nowell W R."/>
        </authorList>
    </citation>
    <scope>NUCLEOTIDE SEQUENCE</scope>
</reference>
<comment type="caution">
    <text evidence="1">The sequence shown here is derived from an EMBL/GenBank/DDBJ whole genome shotgun (WGS) entry which is preliminary data.</text>
</comment>
<dbReference type="Proteomes" id="UP000663852">
    <property type="component" value="Unassembled WGS sequence"/>
</dbReference>
<dbReference type="AlphaFoldDB" id="A0A814JNT1"/>
<dbReference type="Pfam" id="PF02466">
    <property type="entry name" value="Tim17"/>
    <property type="match status" value="1"/>
</dbReference>